<dbReference type="PROSITE" id="PS50850">
    <property type="entry name" value="MFS"/>
    <property type="match status" value="1"/>
</dbReference>
<evidence type="ECO:0000313" key="8">
    <source>
        <dbReference type="Proteomes" id="UP001176961"/>
    </source>
</evidence>
<feature type="transmembrane region" description="Helical" evidence="5">
    <location>
        <begin position="446"/>
        <end position="465"/>
    </location>
</feature>
<comment type="subcellular location">
    <subcellularLocation>
        <location evidence="1">Membrane</location>
        <topology evidence="1">Multi-pass membrane protein</topology>
    </subcellularLocation>
</comment>
<dbReference type="Proteomes" id="UP001176961">
    <property type="component" value="Unassembled WGS sequence"/>
</dbReference>
<feature type="transmembrane region" description="Helical" evidence="5">
    <location>
        <begin position="275"/>
        <end position="294"/>
    </location>
</feature>
<feature type="transmembrane region" description="Helical" evidence="5">
    <location>
        <begin position="351"/>
        <end position="373"/>
    </location>
</feature>
<dbReference type="InterPro" id="IPR020846">
    <property type="entry name" value="MFS_dom"/>
</dbReference>
<dbReference type="GO" id="GO:0022857">
    <property type="term" value="F:transmembrane transporter activity"/>
    <property type="evidence" value="ECO:0007669"/>
    <property type="project" value="InterPro"/>
</dbReference>
<keyword evidence="2 5" id="KW-0812">Transmembrane</keyword>
<sequence>MASTLYLPDPPALWSFQSVRLDMMMLLFGASVTIGWIRGSIGVVILCVVKRFNNQVGSYENDTKAFTEVIRQQHFHSKDPHAWLSPTMQSLLHSSYYFGGLLGLITAAPLIRKFRSKRVLTFGLLLNSFGSVLTTLVAATLPYLTILLLRALMGFGSGFLMPCSISLINKWFPASEKNTAVLTIFIGSLLGISGSMLVTPLMDNLTVVHLPGWMLALTSYGIMGTVLTIVWEKRAAYKPRHSSYVTATELDYIRGKRLNRRIFSRNDLRTPLKKILLLPSVIAILLNGFTLSFVNSAATAYLPIFTRRYARMDSVWNGITSSLPFLIQALAIVAAYSAVNIVQLCEISTTAVVKGCSVLGTSIASSCIIALLGIQPSRIFLTTALLCIGMGFLSATIVGSVISIRAVAPQYSHLVLTYFDGFAQFAGVLAPIVTQMLSISEKSMPSRALLCILAVLLVTGLYFAIFGQGRREIINELFARRLLEDSTSRGEHRVQSSSGAPTSIAPPEIREVDAVFIEGEASIPLRYDDLSVDFLEDLTSDEEY</sequence>
<keyword evidence="3 5" id="KW-1133">Transmembrane helix</keyword>
<gene>
    <name evidence="7" type="ORF">CYNAS_LOCUS4744</name>
</gene>
<dbReference type="PANTHER" id="PTHR11662:SF442">
    <property type="entry name" value="MAJOR FACILITATOR SUPERFAMILY (MFS) PROFILE DOMAIN-CONTAINING PROTEIN"/>
    <property type="match status" value="1"/>
</dbReference>
<evidence type="ECO:0000256" key="2">
    <source>
        <dbReference type="ARBA" id="ARBA00022692"/>
    </source>
</evidence>
<dbReference type="SUPFAM" id="SSF103473">
    <property type="entry name" value="MFS general substrate transporter"/>
    <property type="match status" value="1"/>
</dbReference>
<evidence type="ECO:0000256" key="5">
    <source>
        <dbReference type="SAM" id="Phobius"/>
    </source>
</evidence>
<evidence type="ECO:0000256" key="4">
    <source>
        <dbReference type="ARBA" id="ARBA00023136"/>
    </source>
</evidence>
<organism evidence="7 8">
    <name type="scientific">Cylicocyclus nassatus</name>
    <name type="common">Nematode worm</name>
    <dbReference type="NCBI Taxonomy" id="53992"/>
    <lineage>
        <taxon>Eukaryota</taxon>
        <taxon>Metazoa</taxon>
        <taxon>Ecdysozoa</taxon>
        <taxon>Nematoda</taxon>
        <taxon>Chromadorea</taxon>
        <taxon>Rhabditida</taxon>
        <taxon>Rhabditina</taxon>
        <taxon>Rhabditomorpha</taxon>
        <taxon>Strongyloidea</taxon>
        <taxon>Strongylidae</taxon>
        <taxon>Cylicocyclus</taxon>
    </lineage>
</organism>
<feature type="transmembrane region" description="Helical" evidence="5">
    <location>
        <begin position="314"/>
        <end position="339"/>
    </location>
</feature>
<keyword evidence="8" id="KW-1185">Reference proteome</keyword>
<protein>
    <recommendedName>
        <fullName evidence="6">Major facilitator superfamily (MFS) profile domain-containing protein</fullName>
    </recommendedName>
</protein>
<comment type="caution">
    <text evidence="7">The sequence shown here is derived from an EMBL/GenBank/DDBJ whole genome shotgun (WGS) entry which is preliminary data.</text>
</comment>
<evidence type="ECO:0000313" key="7">
    <source>
        <dbReference type="EMBL" id="CAJ0592761.1"/>
    </source>
</evidence>
<feature type="transmembrane region" description="Helical" evidence="5">
    <location>
        <begin position="119"/>
        <end position="141"/>
    </location>
</feature>
<dbReference type="EMBL" id="CATQJL010000112">
    <property type="protein sequence ID" value="CAJ0592761.1"/>
    <property type="molecule type" value="Genomic_DNA"/>
</dbReference>
<dbReference type="InterPro" id="IPR011701">
    <property type="entry name" value="MFS"/>
</dbReference>
<dbReference type="Gene3D" id="1.20.1250.20">
    <property type="entry name" value="MFS general substrate transporter like domains"/>
    <property type="match status" value="1"/>
</dbReference>
<reference evidence="7" key="1">
    <citation type="submission" date="2023-07" db="EMBL/GenBank/DDBJ databases">
        <authorList>
            <consortium name="CYATHOMIX"/>
        </authorList>
    </citation>
    <scope>NUCLEOTIDE SEQUENCE</scope>
    <source>
        <strain evidence="7">N/A</strain>
    </source>
</reference>
<dbReference type="PANTHER" id="PTHR11662">
    <property type="entry name" value="SOLUTE CARRIER FAMILY 17"/>
    <property type="match status" value="1"/>
</dbReference>
<evidence type="ECO:0000256" key="1">
    <source>
        <dbReference type="ARBA" id="ARBA00004141"/>
    </source>
</evidence>
<feature type="transmembrane region" description="Helical" evidence="5">
    <location>
        <begin position="210"/>
        <end position="231"/>
    </location>
</feature>
<feature type="transmembrane region" description="Helical" evidence="5">
    <location>
        <begin position="147"/>
        <end position="168"/>
    </location>
</feature>
<dbReference type="InterPro" id="IPR036259">
    <property type="entry name" value="MFS_trans_sf"/>
</dbReference>
<keyword evidence="4 5" id="KW-0472">Membrane</keyword>
<feature type="domain" description="Major facilitator superfamily (MFS) profile" evidence="6">
    <location>
        <begin position="23"/>
        <end position="472"/>
    </location>
</feature>
<dbReference type="InterPro" id="IPR050382">
    <property type="entry name" value="MFS_Na/Anion_cotransporter"/>
</dbReference>
<feature type="transmembrane region" description="Helical" evidence="5">
    <location>
        <begin position="180"/>
        <end position="198"/>
    </location>
</feature>
<evidence type="ECO:0000259" key="6">
    <source>
        <dbReference type="PROSITE" id="PS50850"/>
    </source>
</evidence>
<feature type="transmembrane region" description="Helical" evidence="5">
    <location>
        <begin position="23"/>
        <end position="49"/>
    </location>
</feature>
<dbReference type="Pfam" id="PF07690">
    <property type="entry name" value="MFS_1"/>
    <property type="match status" value="1"/>
</dbReference>
<name>A0AA36DU16_CYLNA</name>
<feature type="transmembrane region" description="Helical" evidence="5">
    <location>
        <begin position="414"/>
        <end position="434"/>
    </location>
</feature>
<feature type="transmembrane region" description="Helical" evidence="5">
    <location>
        <begin position="379"/>
        <end position="402"/>
    </location>
</feature>
<evidence type="ECO:0000256" key="3">
    <source>
        <dbReference type="ARBA" id="ARBA00022989"/>
    </source>
</evidence>
<dbReference type="GO" id="GO:0006820">
    <property type="term" value="P:monoatomic anion transport"/>
    <property type="evidence" value="ECO:0007669"/>
    <property type="project" value="TreeGrafter"/>
</dbReference>
<dbReference type="AlphaFoldDB" id="A0AA36DU16"/>
<proteinExistence type="predicted"/>
<dbReference type="GO" id="GO:0016020">
    <property type="term" value="C:membrane"/>
    <property type="evidence" value="ECO:0007669"/>
    <property type="project" value="UniProtKB-SubCell"/>
</dbReference>
<accession>A0AA36DU16</accession>